<feature type="transmembrane region" description="Helical" evidence="8">
    <location>
        <begin position="136"/>
        <end position="154"/>
    </location>
</feature>
<feature type="transmembrane region" description="Helical" evidence="8">
    <location>
        <begin position="111"/>
        <end position="130"/>
    </location>
</feature>
<protein>
    <submittedName>
        <fullName evidence="9">Probable siderophore transport system permease protein yfhA</fullName>
    </submittedName>
</protein>
<comment type="similarity">
    <text evidence="2">Belongs to the binding-protein-dependent transport system permease family. FecCD subfamily.</text>
</comment>
<feature type="transmembrane region" description="Helical" evidence="8">
    <location>
        <begin position="81"/>
        <end position="102"/>
    </location>
</feature>
<comment type="subcellular location">
    <subcellularLocation>
        <location evidence="1">Cell membrane</location>
        <topology evidence="1">Multi-pass membrane protein</topology>
    </subcellularLocation>
</comment>
<evidence type="ECO:0000313" key="9">
    <source>
        <dbReference type="EMBL" id="VEG73978.1"/>
    </source>
</evidence>
<dbReference type="PANTHER" id="PTHR30472">
    <property type="entry name" value="FERRIC ENTEROBACTIN TRANSPORT SYSTEM PERMEASE PROTEIN"/>
    <property type="match status" value="1"/>
</dbReference>
<evidence type="ECO:0000256" key="3">
    <source>
        <dbReference type="ARBA" id="ARBA00022448"/>
    </source>
</evidence>
<sequence length="351" mass="35965">MSAVDSLGQPAPGFTTAGRARRERRFALVVVGLALVVAGLWWAMILIGQTPYTASEALAVISGHQVPGASFDIGEIRLPRALVGLLSGMALGMAGTTCQTMLRNQLASPDIIGITSGASASAVFAILVLGWSGLGLNILAVICGITTALVIYLLSGSGRAQGGRLILIGIGISSMFTSVTSYLQIKANVYDVPKAMRWLSGSLSEAEWAQVPILATALALGGGALLVVARDLRPLTLGEEAATGLGVSVWRTRLVLIIMMVALSAFATAATGPIAFVSFLAGPLAARLVGRTDRTLLVPAALMGAAIVLGGDLVGQNLMPAKLPVGVVTGMVGAPYLISQLLRLNRQGASA</sequence>
<evidence type="ECO:0000256" key="1">
    <source>
        <dbReference type="ARBA" id="ARBA00004651"/>
    </source>
</evidence>
<keyword evidence="7 8" id="KW-0472">Membrane</keyword>
<evidence type="ECO:0000313" key="10">
    <source>
        <dbReference type="Proteomes" id="UP000276899"/>
    </source>
</evidence>
<feature type="transmembrane region" description="Helical" evidence="8">
    <location>
        <begin position="166"/>
        <end position="185"/>
    </location>
</feature>
<dbReference type="GO" id="GO:0005886">
    <property type="term" value="C:plasma membrane"/>
    <property type="evidence" value="ECO:0007669"/>
    <property type="project" value="UniProtKB-SubCell"/>
</dbReference>
<evidence type="ECO:0000256" key="4">
    <source>
        <dbReference type="ARBA" id="ARBA00022475"/>
    </source>
</evidence>
<feature type="transmembrane region" description="Helical" evidence="8">
    <location>
        <begin position="26"/>
        <end position="47"/>
    </location>
</feature>
<dbReference type="InterPro" id="IPR037294">
    <property type="entry name" value="ABC_BtuC-like"/>
</dbReference>
<keyword evidence="4" id="KW-1003">Cell membrane</keyword>
<feature type="transmembrane region" description="Helical" evidence="8">
    <location>
        <begin position="208"/>
        <end position="229"/>
    </location>
</feature>
<feature type="transmembrane region" description="Helical" evidence="8">
    <location>
        <begin position="254"/>
        <end position="276"/>
    </location>
</feature>
<dbReference type="GO" id="GO:0033214">
    <property type="term" value="P:siderophore-iron import into cell"/>
    <property type="evidence" value="ECO:0007669"/>
    <property type="project" value="TreeGrafter"/>
</dbReference>
<dbReference type="CDD" id="cd06550">
    <property type="entry name" value="TM_ABC_iron-siderophores_like"/>
    <property type="match status" value="1"/>
</dbReference>
<dbReference type="Pfam" id="PF01032">
    <property type="entry name" value="FecCD"/>
    <property type="match status" value="1"/>
</dbReference>
<dbReference type="GO" id="GO:0022857">
    <property type="term" value="F:transmembrane transporter activity"/>
    <property type="evidence" value="ECO:0007669"/>
    <property type="project" value="InterPro"/>
</dbReference>
<evidence type="ECO:0000256" key="7">
    <source>
        <dbReference type="ARBA" id="ARBA00023136"/>
    </source>
</evidence>
<proteinExistence type="inferred from homology"/>
<dbReference type="AlphaFoldDB" id="A0A3S4U185"/>
<dbReference type="Proteomes" id="UP000276899">
    <property type="component" value="Chromosome"/>
</dbReference>
<dbReference type="Gene3D" id="1.10.3470.10">
    <property type="entry name" value="ABC transporter involved in vitamin B12 uptake, BtuC"/>
    <property type="match status" value="1"/>
</dbReference>
<keyword evidence="6 8" id="KW-1133">Transmembrane helix</keyword>
<dbReference type="STRING" id="1278298.GCA_000428685_00118"/>
<dbReference type="InterPro" id="IPR000522">
    <property type="entry name" value="ABC_transptr_permease_BtuC"/>
</dbReference>
<evidence type="ECO:0000256" key="6">
    <source>
        <dbReference type="ARBA" id="ARBA00022989"/>
    </source>
</evidence>
<feature type="transmembrane region" description="Helical" evidence="8">
    <location>
        <begin position="296"/>
        <end position="314"/>
    </location>
</feature>
<dbReference type="EMBL" id="LR134363">
    <property type="protein sequence ID" value="VEG73978.1"/>
    <property type="molecule type" value="Genomic_DNA"/>
</dbReference>
<reference evidence="9 10" key="1">
    <citation type="submission" date="2018-12" db="EMBL/GenBank/DDBJ databases">
        <authorList>
            <consortium name="Pathogen Informatics"/>
        </authorList>
    </citation>
    <scope>NUCLEOTIDE SEQUENCE [LARGE SCALE GENOMIC DNA]</scope>
    <source>
        <strain evidence="9 10">NCTC11923</strain>
    </source>
</reference>
<dbReference type="RefSeq" id="WP_051280946.1">
    <property type="nucleotide sequence ID" value="NZ_CBCRWE010000005.1"/>
</dbReference>
<gene>
    <name evidence="9" type="primary">yfhA</name>
    <name evidence="9" type="ORF">NCTC11923_00595</name>
</gene>
<name>A0A3S4U185_9ACTO</name>
<evidence type="ECO:0000256" key="8">
    <source>
        <dbReference type="SAM" id="Phobius"/>
    </source>
</evidence>
<keyword evidence="3" id="KW-0813">Transport</keyword>
<keyword evidence="5 8" id="KW-0812">Transmembrane</keyword>
<organism evidence="9 10">
    <name type="scientific">Actinomyces slackii</name>
    <dbReference type="NCBI Taxonomy" id="52774"/>
    <lineage>
        <taxon>Bacteria</taxon>
        <taxon>Bacillati</taxon>
        <taxon>Actinomycetota</taxon>
        <taxon>Actinomycetes</taxon>
        <taxon>Actinomycetales</taxon>
        <taxon>Actinomycetaceae</taxon>
        <taxon>Actinomyces</taxon>
    </lineage>
</organism>
<evidence type="ECO:0000256" key="2">
    <source>
        <dbReference type="ARBA" id="ARBA00007935"/>
    </source>
</evidence>
<dbReference type="PANTHER" id="PTHR30472:SF24">
    <property type="entry name" value="FERRIC ENTEROBACTIN TRANSPORT SYSTEM PERMEASE PROTEIN FEPG"/>
    <property type="match status" value="1"/>
</dbReference>
<keyword evidence="10" id="KW-1185">Reference proteome</keyword>
<dbReference type="KEGG" id="asla:NCTC11923_00595"/>
<dbReference type="SUPFAM" id="SSF81345">
    <property type="entry name" value="ABC transporter involved in vitamin B12 uptake, BtuC"/>
    <property type="match status" value="1"/>
</dbReference>
<evidence type="ECO:0000256" key="5">
    <source>
        <dbReference type="ARBA" id="ARBA00022692"/>
    </source>
</evidence>
<accession>A0A3S4U185</accession>